<evidence type="ECO:0000256" key="1">
    <source>
        <dbReference type="SAM" id="MobiDB-lite"/>
    </source>
</evidence>
<gene>
    <name evidence="2" type="ORF">OIE73_05940</name>
</gene>
<organism evidence="2 3">
    <name type="scientific">Streptomyces hirsutus</name>
    <dbReference type="NCBI Taxonomy" id="35620"/>
    <lineage>
        <taxon>Bacteria</taxon>
        <taxon>Bacillati</taxon>
        <taxon>Actinomycetota</taxon>
        <taxon>Actinomycetes</taxon>
        <taxon>Kitasatosporales</taxon>
        <taxon>Streptomycetaceae</taxon>
        <taxon>Streptomyces</taxon>
    </lineage>
</organism>
<reference evidence="2 3" key="1">
    <citation type="submission" date="2022-10" db="EMBL/GenBank/DDBJ databases">
        <title>The complete genomes of actinobacterial strains from the NBC collection.</title>
        <authorList>
            <person name="Joergensen T.S."/>
            <person name="Alvarez Arevalo M."/>
            <person name="Sterndorff E.B."/>
            <person name="Faurdal D."/>
            <person name="Vuksanovic O."/>
            <person name="Mourched A.-S."/>
            <person name="Charusanti P."/>
            <person name="Shaw S."/>
            <person name="Blin K."/>
            <person name="Weber T."/>
        </authorList>
    </citation>
    <scope>NUCLEOTIDE SEQUENCE [LARGE SCALE GENOMIC DNA]</scope>
    <source>
        <strain evidence="2 3">NBC 01753</strain>
    </source>
</reference>
<keyword evidence="3" id="KW-1185">Reference proteome</keyword>
<accession>A0ABZ1GJ88</accession>
<feature type="region of interest" description="Disordered" evidence="1">
    <location>
        <begin position="1"/>
        <end position="22"/>
    </location>
</feature>
<proteinExistence type="predicted"/>
<protein>
    <submittedName>
        <fullName evidence="2">Uncharacterized protein</fullName>
    </submittedName>
</protein>
<dbReference type="GeneID" id="91542092"/>
<evidence type="ECO:0000313" key="3">
    <source>
        <dbReference type="Proteomes" id="UP001335325"/>
    </source>
</evidence>
<dbReference type="RefSeq" id="WP_326751601.1">
    <property type="nucleotide sequence ID" value="NZ_CP109134.1"/>
</dbReference>
<dbReference type="Proteomes" id="UP001335325">
    <property type="component" value="Chromosome"/>
</dbReference>
<name>A0ABZ1GJ88_9ACTN</name>
<evidence type="ECO:0000313" key="2">
    <source>
        <dbReference type="EMBL" id="WSD05342.1"/>
    </source>
</evidence>
<dbReference type="Gene3D" id="3.90.380.10">
    <property type="entry name" value="Naphthalene 1,2-dioxygenase Alpha Subunit, Chain A, domain 1"/>
    <property type="match status" value="1"/>
</dbReference>
<sequence>MTTREEVSGVEGPPPVTNTPEGHLPYSGGWFCLALSRELVEAHQDLRIWNTERHVPRPRLAASDEVTGFFRHGARQFHPSP</sequence>
<dbReference type="EMBL" id="CP109134">
    <property type="protein sequence ID" value="WSD05342.1"/>
    <property type="molecule type" value="Genomic_DNA"/>
</dbReference>